<reference evidence="1 2" key="1">
    <citation type="submission" date="2018-06" db="EMBL/GenBank/DDBJ databases">
        <authorList>
            <consortium name="Pathogen Informatics"/>
            <person name="Doyle S."/>
        </authorList>
    </citation>
    <scope>NUCLEOTIDE SEQUENCE [LARGE SCALE GENOMIC DNA]</scope>
    <source>
        <strain evidence="1 2">NCTC10699</strain>
    </source>
</reference>
<accession>A0A379B6G6</accession>
<evidence type="ECO:0000313" key="2">
    <source>
        <dbReference type="Proteomes" id="UP000254280"/>
    </source>
</evidence>
<protein>
    <submittedName>
        <fullName evidence="1">Uncharacterized protein</fullName>
    </submittedName>
</protein>
<name>A0A379B6G6_9PAST</name>
<dbReference type="EMBL" id="UGSS01000002">
    <property type="protein sequence ID" value="SUB34062.1"/>
    <property type="molecule type" value="Genomic_DNA"/>
</dbReference>
<organism evidence="1 2">
    <name type="scientific">[Pasteurella] mairii</name>
    <dbReference type="NCBI Taxonomy" id="757"/>
    <lineage>
        <taxon>Bacteria</taxon>
        <taxon>Pseudomonadati</taxon>
        <taxon>Pseudomonadota</taxon>
        <taxon>Gammaproteobacteria</taxon>
        <taxon>Pasteurellales</taxon>
        <taxon>Pasteurellaceae</taxon>
    </lineage>
</organism>
<keyword evidence="2" id="KW-1185">Reference proteome</keyword>
<evidence type="ECO:0000313" key="1">
    <source>
        <dbReference type="EMBL" id="SUB34062.1"/>
    </source>
</evidence>
<proteinExistence type="predicted"/>
<dbReference type="Proteomes" id="UP000254280">
    <property type="component" value="Unassembled WGS sequence"/>
</dbReference>
<gene>
    <name evidence="1" type="ORF">NCTC10699_01713</name>
</gene>
<sequence length="92" mass="10784">MIATADRNASGFEREEFERYDKAESKNHYQARLLTLVEQIQLMQSAVKIHEDFVFCYDLVPLSAESSFSVKHLDIEPKDNEIAQKSYLKLWE</sequence>
<dbReference type="AlphaFoldDB" id="A0A379B6G6"/>
<dbReference type="OrthoDB" id="9768769at2"/>